<dbReference type="AlphaFoldDB" id="A0A9Q3UPR6"/>
<reference evidence="3" key="1">
    <citation type="submission" date="2021-11" db="EMBL/GenBank/DDBJ databases">
        <title>Description of novel Chryseobacterium species.</title>
        <authorList>
            <person name="Saticioglu I.B."/>
            <person name="Ay H."/>
            <person name="Altun S."/>
            <person name="Duman M."/>
        </authorList>
    </citation>
    <scope>NUCLEOTIDE SEQUENCE</scope>
    <source>
        <strain evidence="3">C-39</strain>
    </source>
</reference>
<dbReference type="EMBL" id="JACXXP010000003">
    <property type="protein sequence ID" value="MBD3903945.1"/>
    <property type="molecule type" value="Genomic_DNA"/>
</dbReference>
<proteinExistence type="predicted"/>
<gene>
    <name evidence="2" type="ORF">IEW27_04965</name>
    <name evidence="3" type="ORF">LNP80_01190</name>
</gene>
<evidence type="ECO:0000313" key="5">
    <source>
        <dbReference type="Proteomes" id="UP001107960"/>
    </source>
</evidence>
<protein>
    <recommendedName>
        <fullName evidence="6">Outer membrane protein beta-barrel domain-containing protein</fullName>
    </recommendedName>
</protein>
<organism evidence="3 5">
    <name type="scientific">Chryseobacterium muglaense</name>
    <dbReference type="NCBI Taxonomy" id="2893752"/>
    <lineage>
        <taxon>Bacteria</taxon>
        <taxon>Pseudomonadati</taxon>
        <taxon>Bacteroidota</taxon>
        <taxon>Flavobacteriia</taxon>
        <taxon>Flavobacteriales</taxon>
        <taxon>Weeksellaceae</taxon>
        <taxon>Chryseobacterium group</taxon>
        <taxon>Chryseobacterium</taxon>
    </lineage>
</organism>
<sequence>MKTKITLFSTLLISMLAFGQNDKNIHSEMDIYTKKIDSIILSEKVKMNIEVDNLDKDFNGKSATEEKQKRKSEIAEKYQNILNEKIENEKANLEDSTKEMVRNIVLNPDKRYRLTIDPQNRLSGFFNKRVKLPKDYLHSIRLTGSFVFPSLTSEDKPFGFFTENSDMKRTSNNLSGYIYLRYENQLGKFTSSVFYRTGLGLRVDYFTPENNKVFAQDGKNLFLQDFAKGHLKKTLIYNSYITIPLELRWVLNPKYVDYEGVKYIDNRKTQFYVMGGFYGGVRTGSTIYNKYSTDYTKKIVERERVMVGVNNFIAGAKIGVGYGGVALFIQKDFTPTFNDDALLNNKYGLQIGLELASINF</sequence>
<name>A0A9Q3UPR6_9FLAO</name>
<evidence type="ECO:0000313" key="2">
    <source>
        <dbReference type="EMBL" id="MBD3903945.1"/>
    </source>
</evidence>
<reference evidence="2" key="3">
    <citation type="submission" date="2024-05" db="EMBL/GenBank/DDBJ databases">
        <title>Description of novel Chryseobacterium sp. strain C-2.</title>
        <authorList>
            <person name="Saticioglu I.B."/>
        </authorList>
    </citation>
    <scope>NUCLEOTIDE SEQUENCE</scope>
    <source>
        <strain evidence="2">C-2</strain>
    </source>
</reference>
<dbReference type="EMBL" id="JAJJML010000001">
    <property type="protein sequence ID" value="MCC9032869.1"/>
    <property type="molecule type" value="Genomic_DNA"/>
</dbReference>
<feature type="chain" id="PRO_5040298785" description="Outer membrane protein beta-barrel domain-containing protein" evidence="1">
    <location>
        <begin position="20"/>
        <end position="360"/>
    </location>
</feature>
<evidence type="ECO:0000313" key="4">
    <source>
        <dbReference type="Proteomes" id="UP000603715"/>
    </source>
</evidence>
<accession>A0A9Q3UPR6</accession>
<keyword evidence="4" id="KW-1185">Reference proteome</keyword>
<keyword evidence="1" id="KW-0732">Signal</keyword>
<dbReference type="RefSeq" id="WP_191178535.1">
    <property type="nucleotide sequence ID" value="NZ_JACXXP010000003.1"/>
</dbReference>
<feature type="signal peptide" evidence="1">
    <location>
        <begin position="1"/>
        <end position="19"/>
    </location>
</feature>
<evidence type="ECO:0000313" key="3">
    <source>
        <dbReference type="EMBL" id="MCC9032869.1"/>
    </source>
</evidence>
<evidence type="ECO:0008006" key="6">
    <source>
        <dbReference type="Google" id="ProtNLM"/>
    </source>
</evidence>
<dbReference type="Proteomes" id="UP000603715">
    <property type="component" value="Unassembled WGS sequence"/>
</dbReference>
<reference evidence="4" key="2">
    <citation type="submission" date="2023-07" db="EMBL/GenBank/DDBJ databases">
        <title>Description of novel Chryseobacterium sp. strain C-2.</title>
        <authorList>
            <person name="Saticioglu I.B."/>
        </authorList>
    </citation>
    <scope>NUCLEOTIDE SEQUENCE [LARGE SCALE GENOMIC DNA]</scope>
    <source>
        <strain evidence="4">C-2</strain>
    </source>
</reference>
<comment type="caution">
    <text evidence="3">The sequence shown here is derived from an EMBL/GenBank/DDBJ whole genome shotgun (WGS) entry which is preliminary data.</text>
</comment>
<evidence type="ECO:0000256" key="1">
    <source>
        <dbReference type="SAM" id="SignalP"/>
    </source>
</evidence>
<dbReference type="Proteomes" id="UP001107960">
    <property type="component" value="Unassembled WGS sequence"/>
</dbReference>